<protein>
    <submittedName>
        <fullName evidence="1">Uncharacterized protein</fullName>
    </submittedName>
</protein>
<dbReference type="Proteomes" id="UP000485058">
    <property type="component" value="Unassembled WGS sequence"/>
</dbReference>
<evidence type="ECO:0000313" key="1">
    <source>
        <dbReference type="EMBL" id="GFH26533.1"/>
    </source>
</evidence>
<accession>A0A699ZV24</accession>
<sequence length="123" mass="13455">MQAINNQLAQRLVQAEQAAETAASQAAHAVSTLKNFLRQGTDMPPPPQSLPSGGTLSLQRFRKTLTVLRQAHSALLSQAQLLRIACTPTRGVSMEEFDYQVQQRNSSAGAGDVLRFIRAHCRK</sequence>
<name>A0A699ZV24_HAELA</name>
<dbReference type="EMBL" id="BLLF01003157">
    <property type="protein sequence ID" value="GFH26533.1"/>
    <property type="molecule type" value="Genomic_DNA"/>
</dbReference>
<keyword evidence="2" id="KW-1185">Reference proteome</keyword>
<evidence type="ECO:0000313" key="2">
    <source>
        <dbReference type="Proteomes" id="UP000485058"/>
    </source>
</evidence>
<proteinExistence type="predicted"/>
<dbReference type="AlphaFoldDB" id="A0A699ZV24"/>
<comment type="caution">
    <text evidence="1">The sequence shown here is derived from an EMBL/GenBank/DDBJ whole genome shotgun (WGS) entry which is preliminary data.</text>
</comment>
<gene>
    <name evidence="1" type="ORF">HaLaN_24699</name>
</gene>
<reference evidence="1 2" key="1">
    <citation type="submission" date="2020-02" db="EMBL/GenBank/DDBJ databases">
        <title>Draft genome sequence of Haematococcus lacustris strain NIES-144.</title>
        <authorList>
            <person name="Morimoto D."/>
            <person name="Nakagawa S."/>
            <person name="Yoshida T."/>
            <person name="Sawayama S."/>
        </authorList>
    </citation>
    <scope>NUCLEOTIDE SEQUENCE [LARGE SCALE GENOMIC DNA]</scope>
    <source>
        <strain evidence="1 2">NIES-144</strain>
    </source>
</reference>
<organism evidence="1 2">
    <name type="scientific">Haematococcus lacustris</name>
    <name type="common">Green alga</name>
    <name type="synonym">Haematococcus pluvialis</name>
    <dbReference type="NCBI Taxonomy" id="44745"/>
    <lineage>
        <taxon>Eukaryota</taxon>
        <taxon>Viridiplantae</taxon>
        <taxon>Chlorophyta</taxon>
        <taxon>core chlorophytes</taxon>
        <taxon>Chlorophyceae</taxon>
        <taxon>CS clade</taxon>
        <taxon>Chlamydomonadales</taxon>
        <taxon>Haematococcaceae</taxon>
        <taxon>Haematococcus</taxon>
    </lineage>
</organism>